<evidence type="ECO:0000313" key="7">
    <source>
        <dbReference type="EMBL" id="ORX83932.1"/>
    </source>
</evidence>
<feature type="compositionally biased region" description="Low complexity" evidence="5">
    <location>
        <begin position="221"/>
        <end position="239"/>
    </location>
</feature>
<evidence type="ECO:0000256" key="2">
    <source>
        <dbReference type="ARBA" id="ARBA00022884"/>
    </source>
</evidence>
<reference evidence="7 8" key="1">
    <citation type="submission" date="2016-08" db="EMBL/GenBank/DDBJ databases">
        <title>A Parts List for Fungal Cellulosomes Revealed by Comparative Genomics.</title>
        <authorList>
            <consortium name="DOE Joint Genome Institute"/>
            <person name="Haitjema C.H."/>
            <person name="Gilmore S.P."/>
            <person name="Henske J.K."/>
            <person name="Solomon K.V."/>
            <person name="De Groot R."/>
            <person name="Kuo A."/>
            <person name="Mondo S.J."/>
            <person name="Salamov A.A."/>
            <person name="Labutti K."/>
            <person name="Zhao Z."/>
            <person name="Chiniquy J."/>
            <person name="Barry K."/>
            <person name="Brewer H.M."/>
            <person name="Purvine S.O."/>
            <person name="Wright A.T."/>
            <person name="Boxma B."/>
            <person name="Van Alen T."/>
            <person name="Hackstein J.H."/>
            <person name="Baker S.E."/>
            <person name="Grigoriev I.V."/>
            <person name="O'Malley M.A."/>
        </authorList>
    </citation>
    <scope>NUCLEOTIDE SEQUENCE [LARGE SCALE GENOMIC DNA]</scope>
    <source>
        <strain evidence="7 8">S4</strain>
    </source>
</reference>
<evidence type="ECO:0000256" key="3">
    <source>
        <dbReference type="ARBA" id="ARBA00023242"/>
    </source>
</evidence>
<feature type="region of interest" description="Disordered" evidence="5">
    <location>
        <begin position="207"/>
        <end position="246"/>
    </location>
</feature>
<keyword evidence="8" id="KW-1185">Reference proteome</keyword>
<gene>
    <name evidence="7" type="ORF">BCR32DRAFT_291678</name>
</gene>
<protein>
    <recommendedName>
        <fullName evidence="6">RRM domain-containing protein</fullName>
    </recommendedName>
</protein>
<dbReference type="InterPro" id="IPR012677">
    <property type="entry name" value="Nucleotide-bd_a/b_plait_sf"/>
</dbReference>
<name>A0A1Y1XE11_9FUNG</name>
<dbReference type="OrthoDB" id="21643at2759"/>
<sequence length="703" mass="82075">MSEEIIKRLFIGGIADDCTEKDLNGRFERFGKILTVDIPQDSISGRPKGFGYISIKITEQSYKRCVSLLNKTKWRGKELKIEEAKPDYMQRLRNEWDGIYEEQEKNKNKLSKKKKKRQQYISEAEDLTPITDITGKDRKGWVIGRYGRAMTILKIKNPKTKQIFKYDPSKYKNSLRKFNMPYTDVSVNNLTLDYDATPKKSINIKEDSVESKTVSHNELPINTTTTINNNNNNNDNNNNSKEELSIEEKRELANKKRLEALKEKQERSKLAKQQIKIDLTKIDSLEKSKSHIKFDEESSEEENDNNIKGDNDKEEDNDEYISSGNNLKLFDSDNEEGEEENLDDLFKVKKVFEGKSGEERFKLQKSFNGDSRFKLGDEFIDDDEEEEDEEEENYNLETEKPDNITGNEDIDQEMEEDHKRTFDVLNMIFGDELPNAANEVKSIQKNANDTTNEIADNNRGTVITTKSRLMWNDTLRYDPDAEDAEDFIVKDEKISKKEEEEEEEIPENKVETSLQAPEVSKEKHFEVSKDLTSILLGETENESTGFSLFGFRNSENNENNENNEENKSSFLFGFGNKENDSNQNNTSSSFSFSFNSKQNDENDNKLENDKENDNNYNNIDFMKSLSTSKLFFFHFNDKDLRHRTLYNDTNRVFMRTESIEEINAAFEDKKQELTQEFKRKHKSATRKKIKMKKLNNNKKQKVF</sequence>
<dbReference type="GO" id="GO:0005730">
    <property type="term" value="C:nucleolus"/>
    <property type="evidence" value="ECO:0007669"/>
    <property type="project" value="UniProtKB-SubCell"/>
</dbReference>
<feature type="region of interest" description="Disordered" evidence="5">
    <location>
        <begin position="374"/>
        <end position="407"/>
    </location>
</feature>
<dbReference type="InterPro" id="IPR034138">
    <property type="entry name" value="NOP8_RRM"/>
</dbReference>
<feature type="domain" description="RRM" evidence="6">
    <location>
        <begin position="7"/>
        <end position="86"/>
    </location>
</feature>
<evidence type="ECO:0000313" key="8">
    <source>
        <dbReference type="Proteomes" id="UP000193944"/>
    </source>
</evidence>
<feature type="compositionally biased region" description="Low complexity" evidence="5">
    <location>
        <begin position="581"/>
        <end position="597"/>
    </location>
</feature>
<keyword evidence="2 4" id="KW-0694">RNA-binding</keyword>
<dbReference type="InterPro" id="IPR000504">
    <property type="entry name" value="RRM_dom"/>
</dbReference>
<evidence type="ECO:0000259" key="6">
    <source>
        <dbReference type="PROSITE" id="PS50102"/>
    </source>
</evidence>
<keyword evidence="3" id="KW-0539">Nucleus</keyword>
<dbReference type="Pfam" id="PF00076">
    <property type="entry name" value="RRM_1"/>
    <property type="match status" value="1"/>
</dbReference>
<organism evidence="7 8">
    <name type="scientific">Anaeromyces robustus</name>
    <dbReference type="NCBI Taxonomy" id="1754192"/>
    <lineage>
        <taxon>Eukaryota</taxon>
        <taxon>Fungi</taxon>
        <taxon>Fungi incertae sedis</taxon>
        <taxon>Chytridiomycota</taxon>
        <taxon>Chytridiomycota incertae sedis</taxon>
        <taxon>Neocallimastigomycetes</taxon>
        <taxon>Neocallimastigales</taxon>
        <taxon>Neocallimastigaceae</taxon>
        <taxon>Anaeromyces</taxon>
    </lineage>
</organism>
<feature type="region of interest" description="Disordered" evidence="5">
    <location>
        <begin position="492"/>
        <end position="523"/>
    </location>
</feature>
<dbReference type="InterPro" id="IPR035979">
    <property type="entry name" value="RBD_domain_sf"/>
</dbReference>
<dbReference type="PANTHER" id="PTHR48029">
    <property type="entry name" value="NUCLEOLAR PROTEIN 8"/>
    <property type="match status" value="1"/>
</dbReference>
<comment type="subcellular location">
    <subcellularLocation>
        <location evidence="1">Nucleus</location>
        <location evidence="1">Nucleolus</location>
    </subcellularLocation>
</comment>
<feature type="region of interest" description="Disordered" evidence="5">
    <location>
        <begin position="290"/>
        <end position="341"/>
    </location>
</feature>
<dbReference type="EMBL" id="MCFG01000062">
    <property type="protein sequence ID" value="ORX83932.1"/>
    <property type="molecule type" value="Genomic_DNA"/>
</dbReference>
<dbReference type="Proteomes" id="UP000193944">
    <property type="component" value="Unassembled WGS sequence"/>
</dbReference>
<dbReference type="SMART" id="SM00360">
    <property type="entry name" value="RRM"/>
    <property type="match status" value="1"/>
</dbReference>
<dbReference type="SUPFAM" id="SSF54928">
    <property type="entry name" value="RNA-binding domain, RBD"/>
    <property type="match status" value="1"/>
</dbReference>
<feature type="region of interest" description="Disordered" evidence="5">
    <location>
        <begin position="547"/>
        <end position="615"/>
    </location>
</feature>
<comment type="caution">
    <text evidence="7">The sequence shown here is derived from an EMBL/GenBank/DDBJ whole genome shotgun (WGS) entry which is preliminary data.</text>
</comment>
<dbReference type="PROSITE" id="PS50102">
    <property type="entry name" value="RRM"/>
    <property type="match status" value="1"/>
</dbReference>
<feature type="compositionally biased region" description="Basic and acidic residues" evidence="5">
    <location>
        <begin position="598"/>
        <end position="613"/>
    </location>
</feature>
<dbReference type="Gene3D" id="3.30.70.330">
    <property type="match status" value="1"/>
</dbReference>
<feature type="compositionally biased region" description="Acidic residues" evidence="5">
    <location>
        <begin position="332"/>
        <end position="341"/>
    </location>
</feature>
<evidence type="ECO:0000256" key="5">
    <source>
        <dbReference type="SAM" id="MobiDB-lite"/>
    </source>
</evidence>
<dbReference type="GO" id="GO:0003723">
    <property type="term" value="F:RNA binding"/>
    <property type="evidence" value="ECO:0007669"/>
    <property type="project" value="UniProtKB-UniRule"/>
</dbReference>
<evidence type="ECO:0000256" key="4">
    <source>
        <dbReference type="PROSITE-ProRule" id="PRU00176"/>
    </source>
</evidence>
<accession>A0A1Y1XE11</accession>
<dbReference type="STRING" id="1754192.A0A1Y1XE11"/>
<dbReference type="CDD" id="cd12226">
    <property type="entry name" value="RRM_NOL8"/>
    <property type="match status" value="1"/>
</dbReference>
<dbReference type="AlphaFoldDB" id="A0A1Y1XE11"/>
<dbReference type="PANTHER" id="PTHR48029:SF1">
    <property type="entry name" value="NUCLEOLAR PROTEIN 8"/>
    <property type="match status" value="1"/>
</dbReference>
<evidence type="ECO:0000256" key="1">
    <source>
        <dbReference type="ARBA" id="ARBA00004604"/>
    </source>
</evidence>
<proteinExistence type="predicted"/>
<feature type="compositionally biased region" description="Acidic residues" evidence="5">
    <location>
        <begin position="378"/>
        <end position="394"/>
    </location>
</feature>
<reference evidence="7 8" key="2">
    <citation type="submission" date="2016-08" db="EMBL/GenBank/DDBJ databases">
        <title>Pervasive Adenine N6-methylation of Active Genes in Fungi.</title>
        <authorList>
            <consortium name="DOE Joint Genome Institute"/>
            <person name="Mondo S.J."/>
            <person name="Dannebaum R.O."/>
            <person name="Kuo R.C."/>
            <person name="Labutti K."/>
            <person name="Haridas S."/>
            <person name="Kuo A."/>
            <person name="Salamov A."/>
            <person name="Ahrendt S.R."/>
            <person name="Lipzen A."/>
            <person name="Sullivan W."/>
            <person name="Andreopoulos W.B."/>
            <person name="Clum A."/>
            <person name="Lindquist E."/>
            <person name="Daum C."/>
            <person name="Ramamoorthy G.K."/>
            <person name="Gryganskyi A."/>
            <person name="Culley D."/>
            <person name="Magnuson J.K."/>
            <person name="James T.Y."/>
            <person name="O'Malley M.A."/>
            <person name="Stajich J.E."/>
            <person name="Spatafora J.W."/>
            <person name="Visel A."/>
            <person name="Grigoriev I.V."/>
        </authorList>
    </citation>
    <scope>NUCLEOTIDE SEQUENCE [LARGE SCALE GENOMIC DNA]</scope>
    <source>
        <strain evidence="7 8">S4</strain>
    </source>
</reference>